<dbReference type="PANTHER" id="PTHR31736">
    <property type="match status" value="1"/>
</dbReference>
<keyword evidence="8" id="KW-0325">Glycoprotein</keyword>
<evidence type="ECO:0000256" key="16">
    <source>
        <dbReference type="SAM" id="SignalP"/>
    </source>
</evidence>
<evidence type="ECO:0000256" key="11">
    <source>
        <dbReference type="ARBA" id="ARBA00037312"/>
    </source>
</evidence>
<dbReference type="SUPFAM" id="SSF51126">
    <property type="entry name" value="Pectin lyase-like"/>
    <property type="match status" value="1"/>
</dbReference>
<feature type="signal peptide" evidence="16">
    <location>
        <begin position="1"/>
        <end position="20"/>
    </location>
</feature>
<keyword evidence="3" id="KW-0964">Secreted</keyword>
<dbReference type="GO" id="GO:0047911">
    <property type="term" value="F:galacturan 1,4-alpha-galacturonidase activity"/>
    <property type="evidence" value="ECO:0007669"/>
    <property type="project" value="UniProtKB-EC"/>
</dbReference>
<comment type="function">
    <text evidence="11">Specific in hydrolyzing the terminal glycosidic bond of polygalacturonic acid and oligogalacturonates.</text>
</comment>
<keyword evidence="9 15" id="KW-0326">Glycosidase</keyword>
<evidence type="ECO:0000256" key="14">
    <source>
        <dbReference type="PROSITE-ProRule" id="PRU10052"/>
    </source>
</evidence>
<comment type="similarity">
    <text evidence="2 15">Belongs to the glycosyl hydrolase 28 family.</text>
</comment>
<dbReference type="EC" id="3.2.1.67" evidence="12"/>
<comment type="catalytic activity">
    <reaction evidence="13">
        <text>[(1-&gt;4)-alpha-D-galacturonosyl](n) + H2O = alpha-D-galacturonate + [(1-&gt;4)-alpha-D-galacturonosyl](n-1)</text>
        <dbReference type="Rhea" id="RHEA:14117"/>
        <dbReference type="Rhea" id="RHEA-COMP:14570"/>
        <dbReference type="Rhea" id="RHEA-COMP:14572"/>
        <dbReference type="ChEBI" id="CHEBI:15377"/>
        <dbReference type="ChEBI" id="CHEBI:58658"/>
        <dbReference type="ChEBI" id="CHEBI:140523"/>
        <dbReference type="EC" id="3.2.1.67"/>
    </reaction>
</comment>
<dbReference type="EMBL" id="BCLY01000017">
    <property type="protein sequence ID" value="GAQ11748.1"/>
    <property type="molecule type" value="Genomic_DNA"/>
</dbReference>
<dbReference type="AlphaFoldDB" id="A0AAN4TED2"/>
<keyword evidence="5" id="KW-0677">Repeat</keyword>
<evidence type="ECO:0000256" key="8">
    <source>
        <dbReference type="ARBA" id="ARBA00023180"/>
    </source>
</evidence>
<comment type="caution">
    <text evidence="17">The sequence shown here is derived from an EMBL/GenBank/DDBJ whole genome shotgun (WGS) entry which is preliminary data.</text>
</comment>
<evidence type="ECO:0000313" key="17">
    <source>
        <dbReference type="EMBL" id="GAQ11748.1"/>
    </source>
</evidence>
<keyword evidence="7" id="KW-1015">Disulfide bond</keyword>
<evidence type="ECO:0000256" key="7">
    <source>
        <dbReference type="ARBA" id="ARBA00023157"/>
    </source>
</evidence>
<evidence type="ECO:0000256" key="15">
    <source>
        <dbReference type="RuleBase" id="RU361169"/>
    </source>
</evidence>
<keyword evidence="10" id="KW-0961">Cell wall biogenesis/degradation</keyword>
<sequence>MFGQSIVLAAVCQLLTLTAALPTESDSLSQRPSIEVTPQGAFKPFPFSPARHKTCHIKSHGDGSDDSKYILRAFRKCSPGGRVVFDKDKVYTIGKAMDIRFLKRVDIDIQGKIVMTNDIDYWLANSFKYAFQDSSSFIQIGGADINIYGGGEIDGNGQAWWDARMNNKTIQRPILVTYMDFHGGSVANITLRNSPNWFQLVYSSSNIVFDSMYLNASSSNSNPTANSDGWDTYRSDNIVIQNSRIFNSDAEQYEHPRAGNISQAYVTRPELIISGKNLYCNGSHGISVGSLGQYVGQVDIVENILVYNTSLNNASDGARIKIWPGAIGNSTNTGGGSGWVRNVTYDGMHNYNNDWAIEMTQCYFAPNQTACNEHPASLIIEDVLFKNFDGTTSRKRAPYIATLVCSSPDVCKNIRTENINVVSPSGTDDAICTNMDRSLLDLRCTKG</sequence>
<reference evidence="17 18" key="1">
    <citation type="submission" date="2015-11" db="EMBL/GenBank/DDBJ databases">
        <title>Aspergillus lentulus strain IFM 54703T.</title>
        <authorList>
            <person name="Kusuya Y."/>
            <person name="Sakai K."/>
            <person name="Kamei K."/>
            <person name="Takahashi H."/>
            <person name="Yaguchi T."/>
        </authorList>
    </citation>
    <scope>NUCLEOTIDE SEQUENCE [LARGE SCALE GENOMIC DNA]</scope>
    <source>
        <strain evidence="17 18">IFM 54703</strain>
    </source>
</reference>
<evidence type="ECO:0000256" key="6">
    <source>
        <dbReference type="ARBA" id="ARBA00022801"/>
    </source>
</evidence>
<evidence type="ECO:0000256" key="10">
    <source>
        <dbReference type="ARBA" id="ARBA00023316"/>
    </source>
</evidence>
<keyword evidence="6 15" id="KW-0378">Hydrolase</keyword>
<evidence type="ECO:0000256" key="1">
    <source>
        <dbReference type="ARBA" id="ARBA00004613"/>
    </source>
</evidence>
<evidence type="ECO:0000256" key="2">
    <source>
        <dbReference type="ARBA" id="ARBA00008834"/>
    </source>
</evidence>
<organism evidence="17 18">
    <name type="scientific">Aspergillus lentulus</name>
    <dbReference type="NCBI Taxonomy" id="293939"/>
    <lineage>
        <taxon>Eukaryota</taxon>
        <taxon>Fungi</taxon>
        <taxon>Dikarya</taxon>
        <taxon>Ascomycota</taxon>
        <taxon>Pezizomycotina</taxon>
        <taxon>Eurotiomycetes</taxon>
        <taxon>Eurotiomycetidae</taxon>
        <taxon>Eurotiales</taxon>
        <taxon>Aspergillaceae</taxon>
        <taxon>Aspergillus</taxon>
        <taxon>Aspergillus subgen. Fumigati</taxon>
    </lineage>
</organism>
<dbReference type="Gene3D" id="2.160.20.10">
    <property type="entry name" value="Single-stranded right-handed beta-helix, Pectin lyase-like"/>
    <property type="match status" value="1"/>
</dbReference>
<dbReference type="GO" id="GO:0005975">
    <property type="term" value="P:carbohydrate metabolic process"/>
    <property type="evidence" value="ECO:0007669"/>
    <property type="project" value="InterPro"/>
</dbReference>
<dbReference type="InterPro" id="IPR000743">
    <property type="entry name" value="Glyco_hydro_28"/>
</dbReference>
<proteinExistence type="inferred from homology"/>
<evidence type="ECO:0000256" key="4">
    <source>
        <dbReference type="ARBA" id="ARBA00022729"/>
    </source>
</evidence>
<gene>
    <name evidence="17" type="ORF">ALT_9069</name>
</gene>
<dbReference type="GO" id="GO:0005576">
    <property type="term" value="C:extracellular region"/>
    <property type="evidence" value="ECO:0007669"/>
    <property type="project" value="UniProtKB-SubCell"/>
</dbReference>
<dbReference type="InterPro" id="IPR012334">
    <property type="entry name" value="Pectin_lyas_fold"/>
</dbReference>
<dbReference type="PANTHER" id="PTHR31736:SF14">
    <property type="entry name" value="EXOPOLYGALACTURONASE X-1-RELATED"/>
    <property type="match status" value="1"/>
</dbReference>
<comment type="subcellular location">
    <subcellularLocation>
        <location evidence="1">Secreted</location>
    </subcellularLocation>
</comment>
<dbReference type="InterPro" id="IPR011050">
    <property type="entry name" value="Pectin_lyase_fold/virulence"/>
</dbReference>
<evidence type="ECO:0000313" key="18">
    <source>
        <dbReference type="Proteomes" id="UP000051487"/>
    </source>
</evidence>
<accession>A0AAN4TED2</accession>
<dbReference type="PROSITE" id="PS00502">
    <property type="entry name" value="POLYGALACTURONASE"/>
    <property type="match status" value="1"/>
</dbReference>
<evidence type="ECO:0000256" key="9">
    <source>
        <dbReference type="ARBA" id="ARBA00023295"/>
    </source>
</evidence>
<feature type="active site" evidence="14">
    <location>
        <position position="284"/>
    </location>
</feature>
<evidence type="ECO:0000256" key="12">
    <source>
        <dbReference type="ARBA" id="ARBA00038933"/>
    </source>
</evidence>
<name>A0AAN4TED2_ASPLE</name>
<evidence type="ECO:0000256" key="13">
    <source>
        <dbReference type="ARBA" id="ARBA00048766"/>
    </source>
</evidence>
<dbReference type="GO" id="GO:0071555">
    <property type="term" value="P:cell wall organization"/>
    <property type="evidence" value="ECO:0007669"/>
    <property type="project" value="UniProtKB-KW"/>
</dbReference>
<dbReference type="Pfam" id="PF00295">
    <property type="entry name" value="Glyco_hydro_28"/>
    <property type="match status" value="1"/>
</dbReference>
<evidence type="ECO:0000256" key="5">
    <source>
        <dbReference type="ARBA" id="ARBA00022737"/>
    </source>
</evidence>
<feature type="chain" id="PRO_5042944922" description="galacturonan 1,4-alpha-galacturonidase" evidence="16">
    <location>
        <begin position="21"/>
        <end position="447"/>
    </location>
</feature>
<dbReference type="GO" id="GO:0004650">
    <property type="term" value="F:polygalacturonase activity"/>
    <property type="evidence" value="ECO:0007669"/>
    <property type="project" value="InterPro"/>
</dbReference>
<keyword evidence="4 16" id="KW-0732">Signal</keyword>
<protein>
    <recommendedName>
        <fullName evidence="12">galacturonan 1,4-alpha-galacturonidase</fullName>
        <ecNumber evidence="12">3.2.1.67</ecNumber>
    </recommendedName>
</protein>
<dbReference type="Proteomes" id="UP000051487">
    <property type="component" value="Unassembled WGS sequence"/>
</dbReference>
<evidence type="ECO:0000256" key="3">
    <source>
        <dbReference type="ARBA" id="ARBA00022525"/>
    </source>
</evidence>